<keyword evidence="1" id="KW-0175">Coiled coil</keyword>
<evidence type="ECO:0000256" key="1">
    <source>
        <dbReference type="SAM" id="Coils"/>
    </source>
</evidence>
<comment type="caution">
    <text evidence="2">The sequence shown here is derived from an EMBL/GenBank/DDBJ whole genome shotgun (WGS) entry which is preliminary data.</text>
</comment>
<proteinExistence type="predicted"/>
<sequence length="177" mass="20487">MNTLQEIENHLVEKQEKANNKSNDFNEKLNEARKNVLTFDEQLQQAKQEGDTEKYLQLKAEKRKAIDVVEMYSDNESNFISEPLLTNEEYKQIKSNIVRIANEVGEQQLNEANILVNKLKIISDEITNNYVTAKKLIRIANDGKDVFSEQYQGNKAMWITKEINILSNQVKHARGES</sequence>
<feature type="coiled-coil region" evidence="1">
    <location>
        <begin position="4"/>
        <end position="49"/>
    </location>
</feature>
<organism evidence="2 3">
    <name type="scientific">Vagococcus fluvialis</name>
    <dbReference type="NCBI Taxonomy" id="2738"/>
    <lineage>
        <taxon>Bacteria</taxon>
        <taxon>Bacillati</taxon>
        <taxon>Bacillota</taxon>
        <taxon>Bacilli</taxon>
        <taxon>Lactobacillales</taxon>
        <taxon>Enterococcaceae</taxon>
        <taxon>Vagococcus</taxon>
    </lineage>
</organism>
<gene>
    <name evidence="2" type="ORF">HED35_01375</name>
</gene>
<dbReference type="RefSeq" id="WP_167806077.1">
    <property type="nucleotide sequence ID" value="NZ_JAAVMB010000001.1"/>
</dbReference>
<dbReference type="Proteomes" id="UP000521358">
    <property type="component" value="Unassembled WGS sequence"/>
</dbReference>
<accession>A0A7X6I1S4</accession>
<evidence type="ECO:0000313" key="3">
    <source>
        <dbReference type="Proteomes" id="UP000521358"/>
    </source>
</evidence>
<dbReference type="EMBL" id="JAAVMB010000001">
    <property type="protein sequence ID" value="NKC66728.1"/>
    <property type="molecule type" value="Genomic_DNA"/>
</dbReference>
<reference evidence="2 3" key="1">
    <citation type="submission" date="2020-03" db="EMBL/GenBank/DDBJ databases">
        <title>Bacterial samples isolated from urine from healthy bovine heifers (Gyr breed).</title>
        <authorList>
            <person name="Giannattasio-Ferraz S."/>
            <person name="Maskeri L."/>
            <person name="Penido A."/>
            <person name="Barbosa-Stancioli E.F."/>
            <person name="Putonti C."/>
        </authorList>
    </citation>
    <scope>NUCLEOTIDE SEQUENCE [LARGE SCALE GENOMIC DNA]</scope>
    <source>
        <strain evidence="2 3">UFMG-H7</strain>
    </source>
</reference>
<dbReference type="AlphaFoldDB" id="A0A7X6I1S4"/>
<name>A0A7X6I1S4_9ENTE</name>
<evidence type="ECO:0000313" key="2">
    <source>
        <dbReference type="EMBL" id="NKC66728.1"/>
    </source>
</evidence>
<protein>
    <submittedName>
        <fullName evidence="2">Uncharacterized protein</fullName>
    </submittedName>
</protein>